<evidence type="ECO:0000259" key="1">
    <source>
        <dbReference type="Pfam" id="PF16862"/>
    </source>
</evidence>
<gene>
    <name evidence="2" type="ORF">GSI_00095</name>
</gene>
<comment type="caution">
    <text evidence="2">The sequence shown here is derived from an EMBL/GenBank/DDBJ whole genome shotgun (WGS) entry which is preliminary data.</text>
</comment>
<sequence>MQCSLVVLLRYPPSPLQPACTMAPRGTYLAAAALLLPLLGPVAAVNVSVPSSAPSGAQTLSPTLVSFSIEQDRWPDWVGTDSPNDFTTNALLNYADLTGTPPDIRVGANSEDKTVWSPSVTINEDEFPPPNTITPFPEATHITVGDGYYQLSRFLPRGTRMTWGVNFGADNVTNAVNMAKSIVKAFTTAAVIESGVVLERIEIGNEADLYSNNGLRPSNYSVNAYVPDWISVAGPVAEAAGITTNTGSVTLQGASFANQGFTPREIFSLGILDSAPGKGISVISQHHYSGFFCQGGNFPLVSFLSKAAVRGNLSIFNADIAATHAQGLTYILGETNSIACHGAPGVSNTAGIALWVVDYTLQAATLGIKQAFFHEGIGFKYNFLQPISLNRSITDGSALDPPQPPHVQPAYYAGILINTFIGASGAAQLVELSVDDANVSGYAAFEGGLLARAVFVNLESWLTTSTGARPSVRIDFAGRMGSARARRLVIQHADDTANVTFAGQSFETPNDPRPAGAVVSEMVELSAGLDLRATEAVLVEFL</sequence>
<feature type="domain" description="Beta-glucuronidase C-terminal" evidence="1">
    <location>
        <begin position="441"/>
        <end position="538"/>
    </location>
</feature>
<dbReference type="PANTHER" id="PTHR36183:SF2">
    <property type="entry name" value="BETA-GLUCURONIDASE C-TERMINAL DOMAIN-CONTAINING PROTEIN"/>
    <property type="match status" value="1"/>
</dbReference>
<evidence type="ECO:0000313" key="3">
    <source>
        <dbReference type="Proteomes" id="UP000230002"/>
    </source>
</evidence>
<dbReference type="AlphaFoldDB" id="A0A2G8SRL4"/>
<keyword evidence="3" id="KW-1185">Reference proteome</keyword>
<organism evidence="2 3">
    <name type="scientific">Ganoderma sinense ZZ0214-1</name>
    <dbReference type="NCBI Taxonomy" id="1077348"/>
    <lineage>
        <taxon>Eukaryota</taxon>
        <taxon>Fungi</taxon>
        <taxon>Dikarya</taxon>
        <taxon>Basidiomycota</taxon>
        <taxon>Agaricomycotina</taxon>
        <taxon>Agaricomycetes</taxon>
        <taxon>Polyporales</taxon>
        <taxon>Polyporaceae</taxon>
        <taxon>Ganoderma</taxon>
    </lineage>
</organism>
<dbReference type="OrthoDB" id="2796951at2759"/>
<dbReference type="SUPFAM" id="SSF51445">
    <property type="entry name" value="(Trans)glycosidases"/>
    <property type="match status" value="1"/>
</dbReference>
<accession>A0A2G8SRL4</accession>
<protein>
    <recommendedName>
        <fullName evidence="1">Beta-glucuronidase C-terminal domain-containing protein</fullName>
    </recommendedName>
</protein>
<reference evidence="2 3" key="1">
    <citation type="journal article" date="2015" name="Sci. Rep.">
        <title>Chromosome-level genome map provides insights into diverse defense mechanisms in the medicinal fungus Ganoderma sinense.</title>
        <authorList>
            <person name="Zhu Y."/>
            <person name="Xu J."/>
            <person name="Sun C."/>
            <person name="Zhou S."/>
            <person name="Xu H."/>
            <person name="Nelson D.R."/>
            <person name="Qian J."/>
            <person name="Song J."/>
            <person name="Luo H."/>
            <person name="Xiang L."/>
            <person name="Li Y."/>
            <person name="Xu Z."/>
            <person name="Ji A."/>
            <person name="Wang L."/>
            <person name="Lu S."/>
            <person name="Hayward A."/>
            <person name="Sun W."/>
            <person name="Li X."/>
            <person name="Schwartz D.C."/>
            <person name="Wang Y."/>
            <person name="Chen S."/>
        </authorList>
    </citation>
    <scope>NUCLEOTIDE SEQUENCE [LARGE SCALE GENOMIC DNA]</scope>
    <source>
        <strain evidence="2 3">ZZ0214-1</strain>
    </source>
</reference>
<dbReference type="InterPro" id="IPR052974">
    <property type="entry name" value="GH79_Enzymes"/>
</dbReference>
<dbReference type="EMBL" id="AYKW01000001">
    <property type="protein sequence ID" value="PIL36407.1"/>
    <property type="molecule type" value="Genomic_DNA"/>
</dbReference>
<name>A0A2G8SRL4_9APHY</name>
<proteinExistence type="predicted"/>
<dbReference type="Gene3D" id="3.20.20.80">
    <property type="entry name" value="Glycosidases"/>
    <property type="match status" value="1"/>
</dbReference>
<evidence type="ECO:0000313" key="2">
    <source>
        <dbReference type="EMBL" id="PIL36407.1"/>
    </source>
</evidence>
<dbReference type="Gene3D" id="2.60.40.1180">
    <property type="entry name" value="Golgi alpha-mannosidase II"/>
    <property type="match status" value="1"/>
</dbReference>
<dbReference type="InterPro" id="IPR031728">
    <property type="entry name" value="GlcAase_C"/>
</dbReference>
<dbReference type="PANTHER" id="PTHR36183">
    <property type="entry name" value="BETA-GLUCURONIDASE"/>
    <property type="match status" value="1"/>
</dbReference>
<dbReference type="InterPro" id="IPR017853">
    <property type="entry name" value="GH"/>
</dbReference>
<dbReference type="Proteomes" id="UP000230002">
    <property type="component" value="Unassembled WGS sequence"/>
</dbReference>
<dbReference type="InterPro" id="IPR013780">
    <property type="entry name" value="Glyco_hydro_b"/>
</dbReference>
<dbReference type="Pfam" id="PF16862">
    <property type="entry name" value="Glyco_hydro_79C"/>
    <property type="match status" value="1"/>
</dbReference>